<dbReference type="Proteomes" id="UP000638570">
    <property type="component" value="Unassembled WGS sequence"/>
</dbReference>
<name>A0ABS1QP09_9GAMM</name>
<dbReference type="Pfam" id="PF13560">
    <property type="entry name" value="HTH_31"/>
    <property type="match status" value="1"/>
</dbReference>
<organism evidence="2 3">
    <name type="scientific">Zobellella iuensis</name>
    <dbReference type="NCBI Taxonomy" id="2803811"/>
    <lineage>
        <taxon>Bacteria</taxon>
        <taxon>Pseudomonadati</taxon>
        <taxon>Pseudomonadota</taxon>
        <taxon>Gammaproteobacteria</taxon>
        <taxon>Aeromonadales</taxon>
        <taxon>Aeromonadaceae</taxon>
        <taxon>Zobellella</taxon>
    </lineage>
</organism>
<dbReference type="SUPFAM" id="SSF47413">
    <property type="entry name" value="lambda repressor-like DNA-binding domains"/>
    <property type="match status" value="1"/>
</dbReference>
<dbReference type="SMART" id="SM00530">
    <property type="entry name" value="HTH_XRE"/>
    <property type="match status" value="1"/>
</dbReference>
<feature type="domain" description="HTH cro/C1-type" evidence="1">
    <location>
        <begin position="24"/>
        <end position="81"/>
    </location>
</feature>
<dbReference type="Gene3D" id="1.10.260.40">
    <property type="entry name" value="lambda repressor-like DNA-binding domains"/>
    <property type="match status" value="1"/>
</dbReference>
<proteinExistence type="predicted"/>
<dbReference type="InterPro" id="IPR001387">
    <property type="entry name" value="Cro/C1-type_HTH"/>
</dbReference>
<protein>
    <submittedName>
        <fullName evidence="2">Helix-turn-helix transcriptional regulator</fullName>
    </submittedName>
</protein>
<evidence type="ECO:0000313" key="2">
    <source>
        <dbReference type="EMBL" id="MBL1376262.1"/>
    </source>
</evidence>
<dbReference type="InterPro" id="IPR010982">
    <property type="entry name" value="Lambda_DNA-bd_dom_sf"/>
</dbReference>
<evidence type="ECO:0000259" key="1">
    <source>
        <dbReference type="PROSITE" id="PS50943"/>
    </source>
</evidence>
<dbReference type="EMBL" id="JAERTZ010000006">
    <property type="protein sequence ID" value="MBL1376262.1"/>
    <property type="molecule type" value="Genomic_DNA"/>
</dbReference>
<evidence type="ECO:0000313" key="3">
    <source>
        <dbReference type="Proteomes" id="UP000638570"/>
    </source>
</evidence>
<keyword evidence="3" id="KW-1185">Reference proteome</keyword>
<reference evidence="3" key="1">
    <citation type="submission" date="2021-01" db="EMBL/GenBank/DDBJ databases">
        <title>Genome public.</title>
        <authorList>
            <person name="Liu C."/>
            <person name="Sun Q."/>
        </authorList>
    </citation>
    <scope>NUCLEOTIDE SEQUENCE [LARGE SCALE GENOMIC DNA]</scope>
    <source>
        <strain evidence="3">CGMCC 1.18722</strain>
    </source>
</reference>
<sequence length="190" mass="21249">MAENPTVPGREQQAAYAKAVGERLRAARLAAGMSQLQAAQRIGYANSTKLSKIESGRHSAQIPMWVLKRAAEVYGVSLGRLMLAEHLDGRGCADRVQRIALDLYERDARQINGLLHLVETDHTDTTIAVRELGRAFDRFTQQYSRLPGFTALSNAVSDVLMAHHQREKAISRPVQRVYARDINRVRRAFA</sequence>
<dbReference type="CDD" id="cd00093">
    <property type="entry name" value="HTH_XRE"/>
    <property type="match status" value="1"/>
</dbReference>
<dbReference type="PROSITE" id="PS50943">
    <property type="entry name" value="HTH_CROC1"/>
    <property type="match status" value="1"/>
</dbReference>
<comment type="caution">
    <text evidence="2">The sequence shown here is derived from an EMBL/GenBank/DDBJ whole genome shotgun (WGS) entry which is preliminary data.</text>
</comment>
<accession>A0ABS1QP09</accession>
<dbReference type="RefSeq" id="WP_202082229.1">
    <property type="nucleotide sequence ID" value="NZ_JAERTZ010000006.1"/>
</dbReference>
<gene>
    <name evidence="2" type="ORF">JKV55_02805</name>
</gene>